<evidence type="ECO:0000256" key="1">
    <source>
        <dbReference type="SAM" id="SignalP"/>
    </source>
</evidence>
<accession>A0A1I8BRN7</accession>
<sequence>MNLFLSFGVLVFCFVESVHCVNLQNLIFEFVCGELESLAEEDEKVKLIEAKKLFNDINENISQNLLEEEKFKKLMTNIILKLVKEKHNKILENFRNIAYGEKVIDEKFNRLNFVMDLNMKDDNIGVIKTAITFTIRNEYSKSAKIFAVFNEESLKQKG</sequence>
<dbReference type="AlphaFoldDB" id="A0A1I8BRN7"/>
<feature type="chain" id="PRO_5009316109" evidence="1">
    <location>
        <begin position="21"/>
        <end position="158"/>
    </location>
</feature>
<proteinExistence type="predicted"/>
<dbReference type="Proteomes" id="UP000095281">
    <property type="component" value="Unplaced"/>
</dbReference>
<organism evidence="2 3">
    <name type="scientific">Meloidogyne hapla</name>
    <name type="common">Root-knot nematode worm</name>
    <dbReference type="NCBI Taxonomy" id="6305"/>
    <lineage>
        <taxon>Eukaryota</taxon>
        <taxon>Metazoa</taxon>
        <taxon>Ecdysozoa</taxon>
        <taxon>Nematoda</taxon>
        <taxon>Chromadorea</taxon>
        <taxon>Rhabditida</taxon>
        <taxon>Tylenchina</taxon>
        <taxon>Tylenchomorpha</taxon>
        <taxon>Tylenchoidea</taxon>
        <taxon>Meloidogynidae</taxon>
        <taxon>Meloidogyninae</taxon>
        <taxon>Meloidogyne</taxon>
    </lineage>
</organism>
<evidence type="ECO:0000313" key="2">
    <source>
        <dbReference type="Proteomes" id="UP000095281"/>
    </source>
</evidence>
<reference evidence="3" key="1">
    <citation type="submission" date="2016-11" db="UniProtKB">
        <authorList>
            <consortium name="WormBaseParasite"/>
        </authorList>
    </citation>
    <scope>IDENTIFICATION</scope>
</reference>
<name>A0A1I8BRN7_MELHA</name>
<evidence type="ECO:0000313" key="3">
    <source>
        <dbReference type="WBParaSite" id="MhA1_Contig445.frz3.gene3"/>
    </source>
</evidence>
<dbReference type="WBParaSite" id="MhA1_Contig445.frz3.gene3">
    <property type="protein sequence ID" value="MhA1_Contig445.frz3.gene3"/>
    <property type="gene ID" value="MhA1_Contig445.frz3.gene3"/>
</dbReference>
<protein>
    <submittedName>
        <fullName evidence="3">Uncharacterized protein</fullName>
    </submittedName>
</protein>
<keyword evidence="2" id="KW-1185">Reference proteome</keyword>
<feature type="signal peptide" evidence="1">
    <location>
        <begin position="1"/>
        <end position="20"/>
    </location>
</feature>
<keyword evidence="1" id="KW-0732">Signal</keyword>